<dbReference type="EMBL" id="SMFP01000037">
    <property type="protein sequence ID" value="TDE33184.1"/>
    <property type="molecule type" value="Genomic_DNA"/>
</dbReference>
<dbReference type="RefSeq" id="WP_132831634.1">
    <property type="nucleotide sequence ID" value="NZ_SMFP01000037.1"/>
</dbReference>
<name>A0A4R5EG04_9RHOB</name>
<dbReference type="Proteomes" id="UP000294662">
    <property type="component" value="Unassembled WGS sequence"/>
</dbReference>
<reference evidence="1 2" key="1">
    <citation type="submission" date="2019-03" db="EMBL/GenBank/DDBJ databases">
        <authorList>
            <person name="Zhang S."/>
        </authorList>
    </citation>
    <scope>NUCLEOTIDE SEQUENCE [LARGE SCALE GENOMIC DNA]</scope>
    <source>
        <strain evidence="1 2">S4J41</strain>
    </source>
</reference>
<evidence type="ECO:0000313" key="1">
    <source>
        <dbReference type="EMBL" id="TDE33184.1"/>
    </source>
</evidence>
<protein>
    <submittedName>
        <fullName evidence="1">Uncharacterized protein</fullName>
    </submittedName>
</protein>
<comment type="caution">
    <text evidence="1">The sequence shown here is derived from an EMBL/GenBank/DDBJ whole genome shotgun (WGS) entry which is preliminary data.</text>
</comment>
<proteinExistence type="predicted"/>
<sequence length="80" mass="8450">MYRPTDDEAAAMIASLSPEARAAWDAVMPLIGDDSNRFIASLIEAACVTAIASGCDPAAFSAGVKTIWDDRTQAFMAPIQ</sequence>
<keyword evidence="2" id="KW-1185">Reference proteome</keyword>
<dbReference type="AlphaFoldDB" id="A0A4R5EG04"/>
<accession>A0A4R5EG04</accession>
<dbReference type="OrthoDB" id="7867360at2"/>
<evidence type="ECO:0000313" key="2">
    <source>
        <dbReference type="Proteomes" id="UP000294662"/>
    </source>
</evidence>
<gene>
    <name evidence="1" type="ORF">E1B25_21570</name>
</gene>
<organism evidence="1 2">
    <name type="scientific">Antarcticimicrobium sediminis</name>
    <dbReference type="NCBI Taxonomy" id="2546227"/>
    <lineage>
        <taxon>Bacteria</taxon>
        <taxon>Pseudomonadati</taxon>
        <taxon>Pseudomonadota</taxon>
        <taxon>Alphaproteobacteria</taxon>
        <taxon>Rhodobacterales</taxon>
        <taxon>Paracoccaceae</taxon>
        <taxon>Antarcticimicrobium</taxon>
    </lineage>
</organism>